<evidence type="ECO:0000256" key="1">
    <source>
        <dbReference type="ARBA" id="ARBA00003236"/>
    </source>
</evidence>
<dbReference type="PROSITE" id="PS51257">
    <property type="entry name" value="PROKAR_LIPOPROTEIN"/>
    <property type="match status" value="1"/>
</dbReference>
<comment type="similarity">
    <text evidence="2">Belongs to the polysaccharide deacetylase family.</text>
</comment>
<keyword evidence="7" id="KW-0732">Signal</keyword>
<dbReference type="SUPFAM" id="SSF88713">
    <property type="entry name" value="Glycoside hydrolase/deacetylase"/>
    <property type="match status" value="1"/>
</dbReference>
<dbReference type="InterPro" id="IPR011330">
    <property type="entry name" value="Glyco_hydro/deAcase_b/a-brl"/>
</dbReference>
<feature type="chain" id="PRO_5013168707" description="Chitooligosaccharide deacetylase" evidence="7">
    <location>
        <begin position="36"/>
        <end position="335"/>
    </location>
</feature>
<dbReference type="InterPro" id="IPR002509">
    <property type="entry name" value="NODB_dom"/>
</dbReference>
<comment type="caution">
    <text evidence="9">The sequence shown here is derived from an EMBL/GenBank/DDBJ whole genome shotgun (WGS) entry which is preliminary data.</text>
</comment>
<keyword evidence="4" id="KW-0479">Metal-binding</keyword>
<feature type="domain" description="NodB homology" evidence="8">
    <location>
        <begin position="59"/>
        <end position="277"/>
    </location>
</feature>
<evidence type="ECO:0000256" key="2">
    <source>
        <dbReference type="ARBA" id="ARBA00010973"/>
    </source>
</evidence>
<dbReference type="RefSeq" id="WP_086659393.1">
    <property type="nucleotide sequence ID" value="NZ_JBJJWX010000001.1"/>
</dbReference>
<dbReference type="InterPro" id="IPR050248">
    <property type="entry name" value="Polysacc_deacetylase_ArnD"/>
</dbReference>
<evidence type="ECO:0000256" key="3">
    <source>
        <dbReference type="ARBA" id="ARBA00020071"/>
    </source>
</evidence>
<organism evidence="9 10">
    <name type="scientific">Acetobacter indonesiensis</name>
    <dbReference type="NCBI Taxonomy" id="104101"/>
    <lineage>
        <taxon>Bacteria</taxon>
        <taxon>Pseudomonadati</taxon>
        <taxon>Pseudomonadota</taxon>
        <taxon>Alphaproteobacteria</taxon>
        <taxon>Acetobacterales</taxon>
        <taxon>Acetobacteraceae</taxon>
        <taxon>Acetobacter</taxon>
    </lineage>
</organism>
<name>A0A252AUT4_9PROT</name>
<evidence type="ECO:0000256" key="6">
    <source>
        <dbReference type="ARBA" id="ARBA00032976"/>
    </source>
</evidence>
<accession>A0A252AUT4</accession>
<evidence type="ECO:0000313" key="10">
    <source>
        <dbReference type="Proteomes" id="UP000194641"/>
    </source>
</evidence>
<evidence type="ECO:0000256" key="7">
    <source>
        <dbReference type="SAM" id="SignalP"/>
    </source>
</evidence>
<protein>
    <recommendedName>
        <fullName evidence="3">Chitooligosaccharide deacetylase</fullName>
    </recommendedName>
    <alternativeName>
        <fullName evidence="6">Nodulation protein B</fullName>
    </alternativeName>
</protein>
<dbReference type="Proteomes" id="UP000194641">
    <property type="component" value="Unassembled WGS sequence"/>
</dbReference>
<feature type="signal peptide" evidence="7">
    <location>
        <begin position="1"/>
        <end position="35"/>
    </location>
</feature>
<dbReference type="AlphaFoldDB" id="A0A252AUT4"/>
<evidence type="ECO:0000259" key="8">
    <source>
        <dbReference type="PROSITE" id="PS51677"/>
    </source>
</evidence>
<dbReference type="PANTHER" id="PTHR10587">
    <property type="entry name" value="GLYCOSYL TRANSFERASE-RELATED"/>
    <property type="match status" value="1"/>
</dbReference>
<evidence type="ECO:0000256" key="5">
    <source>
        <dbReference type="ARBA" id="ARBA00022801"/>
    </source>
</evidence>
<dbReference type="EMBL" id="JOPA01000019">
    <property type="protein sequence ID" value="OUI93988.1"/>
    <property type="molecule type" value="Genomic_DNA"/>
</dbReference>
<evidence type="ECO:0000313" key="9">
    <source>
        <dbReference type="EMBL" id="OUI93988.1"/>
    </source>
</evidence>
<dbReference type="PROSITE" id="PS51677">
    <property type="entry name" value="NODB"/>
    <property type="match status" value="1"/>
</dbReference>
<evidence type="ECO:0000256" key="4">
    <source>
        <dbReference type="ARBA" id="ARBA00022723"/>
    </source>
</evidence>
<dbReference type="GO" id="GO:0046872">
    <property type="term" value="F:metal ion binding"/>
    <property type="evidence" value="ECO:0007669"/>
    <property type="project" value="UniProtKB-KW"/>
</dbReference>
<proteinExistence type="inferred from homology"/>
<comment type="function">
    <text evidence="1">Is involved in generating a small heat-stable compound (Nod), an acylated oligomer of N-acetylglucosamine, that stimulates mitosis in various plant protoplasts.</text>
</comment>
<dbReference type="PANTHER" id="PTHR10587:SF133">
    <property type="entry name" value="CHITIN DEACETYLASE 1-RELATED"/>
    <property type="match status" value="1"/>
</dbReference>
<dbReference type="Gene3D" id="3.20.20.370">
    <property type="entry name" value="Glycoside hydrolase/deacetylase"/>
    <property type="match status" value="1"/>
</dbReference>
<dbReference type="GO" id="GO:0016020">
    <property type="term" value="C:membrane"/>
    <property type="evidence" value="ECO:0007669"/>
    <property type="project" value="TreeGrafter"/>
</dbReference>
<dbReference type="Pfam" id="PF01522">
    <property type="entry name" value="Polysacc_deac_1"/>
    <property type="match status" value="1"/>
</dbReference>
<keyword evidence="5" id="KW-0378">Hydrolase</keyword>
<dbReference type="GO" id="GO:0005975">
    <property type="term" value="P:carbohydrate metabolic process"/>
    <property type="evidence" value="ECO:0007669"/>
    <property type="project" value="InterPro"/>
</dbReference>
<reference evidence="10" key="1">
    <citation type="submission" date="2014-06" db="EMBL/GenBank/DDBJ databases">
        <authorList>
            <person name="Winans N.J."/>
            <person name="Newell P.D."/>
            <person name="Douglas A.E."/>
        </authorList>
    </citation>
    <scope>NUCLEOTIDE SEQUENCE [LARGE SCALE GENOMIC DNA]</scope>
</reference>
<dbReference type="GO" id="GO:0016810">
    <property type="term" value="F:hydrolase activity, acting on carbon-nitrogen (but not peptide) bonds"/>
    <property type="evidence" value="ECO:0007669"/>
    <property type="project" value="InterPro"/>
</dbReference>
<gene>
    <name evidence="9" type="ORF">HK17_06880</name>
</gene>
<sequence length="335" mass="36748">MNCVKMRRAVQSGLTALIACATAGALMMPRSFPLAAPLAATPHQIAVTFDDLPYVSGPAEVGTTKRQSARMAEQAIVAALTENHVPATGFVNEDKVEALGADGVSLIAQWNRGDLSLGNHGYSHFDSNALSIAEIERYILRGEQHIRPLAEAVGRRVAFFRFPYNHIGETPERRRAIDAMLARHGYTLAASTIDSEDYLFNTAYECAFATQDVAAQNTIKQAYLDYTYTEIPYYQALNQQVMGHDVPAILLLHANRLNASALPDILAFLKTRGYRFLSLGQAQADKAFSTPVGPSRYGPMWGYRWARTLGIPVNGTLEQEPPAWVGAYCTTHQTP</sequence>